<organism evidence="2 3">
    <name type="scientific">Halolamina pelagica</name>
    <dbReference type="NCBI Taxonomy" id="699431"/>
    <lineage>
        <taxon>Archaea</taxon>
        <taxon>Methanobacteriati</taxon>
        <taxon>Methanobacteriota</taxon>
        <taxon>Stenosarchaea group</taxon>
        <taxon>Halobacteria</taxon>
        <taxon>Halobacteriales</taxon>
        <taxon>Haloferacaceae</taxon>
    </lineage>
</organism>
<comment type="caution">
    <text evidence="2">The sequence shown here is derived from an EMBL/GenBank/DDBJ whole genome shotgun (WGS) entry which is preliminary data.</text>
</comment>
<dbReference type="EMBL" id="LGUC01000001">
    <property type="protein sequence ID" value="KPN29346.1"/>
    <property type="molecule type" value="Genomic_DNA"/>
</dbReference>
<dbReference type="RefSeq" id="WP_054582670.1">
    <property type="nucleotide sequence ID" value="NZ_LGUC01000001.1"/>
</dbReference>
<dbReference type="InterPro" id="IPR040493">
    <property type="entry name" value="DUF5518"/>
</dbReference>
<keyword evidence="3" id="KW-1185">Reference proteome</keyword>
<dbReference type="STRING" id="699431.SY89_00059"/>
<gene>
    <name evidence="2" type="ORF">SY89_00059</name>
</gene>
<sequence length="116" mass="11822">MDTENTYVNALLGAAVTVVFSFAGVSPVLGGATAGFLERRDGAQVGALAGLFASLPMAGAVLLFGGFLFAFLGFGEPFAGGFVILLFGVLFVAVYTIALSTVGGVLGVYLAEEFRD</sequence>
<accession>A0A0P7FRZ0</accession>
<dbReference type="OrthoDB" id="341846at2157"/>
<dbReference type="Pfam" id="PF17647">
    <property type="entry name" value="DUF5518"/>
    <property type="match status" value="1"/>
</dbReference>
<evidence type="ECO:0000313" key="3">
    <source>
        <dbReference type="Proteomes" id="UP000050535"/>
    </source>
</evidence>
<name>A0A0P7FRZ0_9EURY</name>
<feature type="transmembrane region" description="Helical" evidence="1">
    <location>
        <begin position="49"/>
        <end position="72"/>
    </location>
</feature>
<proteinExistence type="predicted"/>
<evidence type="ECO:0000256" key="1">
    <source>
        <dbReference type="SAM" id="Phobius"/>
    </source>
</evidence>
<keyword evidence="1" id="KW-1133">Transmembrane helix</keyword>
<evidence type="ECO:0008006" key="4">
    <source>
        <dbReference type="Google" id="ProtNLM"/>
    </source>
</evidence>
<reference evidence="3" key="1">
    <citation type="submission" date="2013-11" db="EMBL/GenBank/DDBJ databases">
        <authorList>
            <person name="Hoang H.T."/>
            <person name="Killian M.L."/>
            <person name="Madson D.M."/>
            <person name="Arruda P.H.E."/>
            <person name="Sun D."/>
            <person name="Schwartz K.J."/>
            <person name="Yoon K."/>
        </authorList>
    </citation>
    <scope>NUCLEOTIDE SEQUENCE [LARGE SCALE GENOMIC DNA]</scope>
    <source>
        <strain evidence="3">CDK2</strain>
    </source>
</reference>
<dbReference type="Proteomes" id="UP000050535">
    <property type="component" value="Unassembled WGS sequence"/>
</dbReference>
<protein>
    <recommendedName>
        <fullName evidence="4">DUF5518 domain-containing protein</fullName>
    </recommendedName>
</protein>
<keyword evidence="1" id="KW-0812">Transmembrane</keyword>
<feature type="transmembrane region" description="Helical" evidence="1">
    <location>
        <begin position="12"/>
        <end position="37"/>
    </location>
</feature>
<keyword evidence="1" id="KW-0472">Membrane</keyword>
<feature type="transmembrane region" description="Helical" evidence="1">
    <location>
        <begin position="78"/>
        <end position="111"/>
    </location>
</feature>
<dbReference type="AlphaFoldDB" id="A0A0P7FRZ0"/>
<evidence type="ECO:0000313" key="2">
    <source>
        <dbReference type="EMBL" id="KPN29346.1"/>
    </source>
</evidence>